<keyword evidence="13" id="KW-0966">Cell projection</keyword>
<dbReference type="InterPro" id="IPR028976">
    <property type="entry name" value="CheC-like_sf"/>
</dbReference>
<proteinExistence type="inferred from homology"/>
<dbReference type="InterPro" id="IPR036429">
    <property type="entry name" value="SpoA-like_sf"/>
</dbReference>
<evidence type="ECO:0000256" key="1">
    <source>
        <dbReference type="ARBA" id="ARBA00004117"/>
    </source>
</evidence>
<keyword evidence="13" id="KW-0282">Flagellum</keyword>
<dbReference type="GO" id="GO:0050918">
    <property type="term" value="P:positive chemotaxis"/>
    <property type="evidence" value="ECO:0007669"/>
    <property type="project" value="TreeGrafter"/>
</dbReference>
<evidence type="ECO:0000256" key="3">
    <source>
        <dbReference type="ARBA" id="ARBA00011049"/>
    </source>
</evidence>
<dbReference type="EMBL" id="SHBP01000006">
    <property type="protein sequence ID" value="RZO20067.1"/>
    <property type="molecule type" value="Genomic_DNA"/>
</dbReference>
<keyword evidence="6" id="KW-0145">Chemotaxis</keyword>
<evidence type="ECO:0000256" key="8">
    <source>
        <dbReference type="ARBA" id="ARBA00022779"/>
    </source>
</evidence>
<evidence type="ECO:0000256" key="11">
    <source>
        <dbReference type="ARBA" id="ARBA00025044"/>
    </source>
</evidence>
<organism evidence="13 14">
    <name type="scientific">SAR92 clade bacterium</name>
    <dbReference type="NCBI Taxonomy" id="2315479"/>
    <lineage>
        <taxon>Bacteria</taxon>
        <taxon>Pseudomonadati</taxon>
        <taxon>Pseudomonadota</taxon>
        <taxon>Gammaproteobacteria</taxon>
        <taxon>Cellvibrionales</taxon>
        <taxon>Porticoccaceae</taxon>
        <taxon>SAR92 clade</taxon>
    </lineage>
</organism>
<evidence type="ECO:0000256" key="4">
    <source>
        <dbReference type="ARBA" id="ARBA00021898"/>
    </source>
</evidence>
<evidence type="ECO:0000259" key="12">
    <source>
        <dbReference type="Pfam" id="PF01052"/>
    </source>
</evidence>
<evidence type="ECO:0000256" key="6">
    <source>
        <dbReference type="ARBA" id="ARBA00022500"/>
    </source>
</evidence>
<dbReference type="Pfam" id="PF02154">
    <property type="entry name" value="FliM"/>
    <property type="match status" value="1"/>
</dbReference>
<keyword evidence="5" id="KW-1003">Cell membrane</keyword>
<dbReference type="Pfam" id="PF01052">
    <property type="entry name" value="FliMN_C"/>
    <property type="match status" value="1"/>
</dbReference>
<gene>
    <name evidence="13" type="ORF">EVB03_05575</name>
</gene>
<keyword evidence="7" id="KW-0997">Cell inner membrane</keyword>
<evidence type="ECO:0000256" key="5">
    <source>
        <dbReference type="ARBA" id="ARBA00022475"/>
    </source>
</evidence>
<comment type="caution">
    <text evidence="13">The sequence shown here is derived from an EMBL/GenBank/DDBJ whole genome shotgun (WGS) entry which is preliminary data.</text>
</comment>
<name>A0A520MFU1_9GAMM</name>
<evidence type="ECO:0000256" key="2">
    <source>
        <dbReference type="ARBA" id="ARBA00004417"/>
    </source>
</evidence>
<dbReference type="PANTHER" id="PTHR30034:SF3">
    <property type="entry name" value="FLAGELLAR MOTOR SWITCH PROTEIN FLIM"/>
    <property type="match status" value="1"/>
</dbReference>
<comment type="subcellular location">
    <subcellularLocation>
        <location evidence="1">Bacterial flagellum basal body</location>
    </subcellularLocation>
    <subcellularLocation>
        <location evidence="2">Cell inner membrane</location>
        <topology evidence="2">Peripheral membrane protein</topology>
    </subcellularLocation>
</comment>
<dbReference type="GO" id="GO:0009425">
    <property type="term" value="C:bacterial-type flagellum basal body"/>
    <property type="evidence" value="ECO:0007669"/>
    <property type="project" value="UniProtKB-SubCell"/>
</dbReference>
<comment type="similarity">
    <text evidence="3">Belongs to the FliM family.</text>
</comment>
<comment type="function">
    <text evidence="11">FliM is one of three proteins (FliG, FliN, FliM) that forms the rotor-mounted switch complex (C ring), located at the base of the basal body. This complex interacts with the CheY and CheZ chemotaxis proteins, in addition to contacting components of the motor that determine the direction of flagellar rotation.</text>
</comment>
<keyword evidence="9" id="KW-0472">Membrane</keyword>
<dbReference type="GO" id="GO:0071978">
    <property type="term" value="P:bacterial-type flagellum-dependent swarming motility"/>
    <property type="evidence" value="ECO:0007669"/>
    <property type="project" value="TreeGrafter"/>
</dbReference>
<dbReference type="PRINTS" id="PR00955">
    <property type="entry name" value="FLGMOTORFLIM"/>
</dbReference>
<feature type="domain" description="Flagellar motor switch protein FliN-like C-terminal" evidence="12">
    <location>
        <begin position="256"/>
        <end position="321"/>
    </location>
</feature>
<keyword evidence="13" id="KW-0969">Cilium</keyword>
<keyword evidence="8" id="KW-0283">Flagellar rotation</keyword>
<dbReference type="Gene3D" id="3.40.1550.10">
    <property type="entry name" value="CheC-like"/>
    <property type="match status" value="1"/>
</dbReference>
<dbReference type="InterPro" id="IPR001689">
    <property type="entry name" value="Flag_FliM"/>
</dbReference>
<evidence type="ECO:0000256" key="7">
    <source>
        <dbReference type="ARBA" id="ARBA00022519"/>
    </source>
</evidence>
<dbReference type="SUPFAM" id="SSF101801">
    <property type="entry name" value="Surface presentation of antigens (SPOA)"/>
    <property type="match status" value="1"/>
</dbReference>
<dbReference type="GO" id="GO:0003774">
    <property type="term" value="F:cytoskeletal motor activity"/>
    <property type="evidence" value="ECO:0007669"/>
    <property type="project" value="InterPro"/>
</dbReference>
<evidence type="ECO:0000256" key="10">
    <source>
        <dbReference type="ARBA" id="ARBA00023143"/>
    </source>
</evidence>
<protein>
    <recommendedName>
        <fullName evidence="4">Flagellar motor switch protein FliM</fullName>
    </recommendedName>
</protein>
<reference evidence="13 14" key="1">
    <citation type="submission" date="2019-02" db="EMBL/GenBank/DDBJ databases">
        <title>Prokaryotic population dynamics and viral predation in marine succession experiment using metagenomics: the confinement effect.</title>
        <authorList>
            <person name="Haro-Moreno J.M."/>
            <person name="Rodriguez-Valera F."/>
            <person name="Lopez-Perez M."/>
        </authorList>
    </citation>
    <scope>NUCLEOTIDE SEQUENCE [LARGE SCALE GENOMIC DNA]</scope>
    <source>
        <strain evidence="13">MED-G170</strain>
    </source>
</reference>
<dbReference type="CDD" id="cd17908">
    <property type="entry name" value="FliM"/>
    <property type="match status" value="1"/>
</dbReference>
<evidence type="ECO:0000313" key="14">
    <source>
        <dbReference type="Proteomes" id="UP000315889"/>
    </source>
</evidence>
<dbReference type="AlphaFoldDB" id="A0A520MFU1"/>
<dbReference type="Gene3D" id="2.30.330.10">
    <property type="entry name" value="SpoA-like"/>
    <property type="match status" value="1"/>
</dbReference>
<accession>A0A520MFU1</accession>
<dbReference type="Proteomes" id="UP000315889">
    <property type="component" value="Unassembled WGS sequence"/>
</dbReference>
<evidence type="ECO:0000256" key="9">
    <source>
        <dbReference type="ARBA" id="ARBA00023136"/>
    </source>
</evidence>
<dbReference type="InterPro" id="IPR001543">
    <property type="entry name" value="FliN-like_C"/>
</dbReference>
<sequence>MADKENVLSPEELDALAAGVKDGSIESNTGLNTQLKAVKHDLVNEESAGGMNTSAINPINERFLILLKQRLSGVIRTPVKGAAEEVSIQTYGEFIGGLKAPQAINVIRARPLHGEALVIIDPNLIAECFNSFFGSSTASGVSDSGDKEFTRTELSINKILMAEIYNSLQEAWAPTQPLTCKGVDFTSDPKKVKTMKFDELVLVSRFHLLVAEAERTVEILYPYYALKSIRNSFLRPTSHIGKDDLAARWSANLKSAVMDAELELTVSLAQIRTTLKEFESLRQDDIVYFAKPAFATVDVENTRAFEGNIGTQGSNMAVQLANSLVSSK</sequence>
<evidence type="ECO:0000313" key="13">
    <source>
        <dbReference type="EMBL" id="RZO20067.1"/>
    </source>
</evidence>
<dbReference type="GO" id="GO:0005886">
    <property type="term" value="C:plasma membrane"/>
    <property type="evidence" value="ECO:0007669"/>
    <property type="project" value="UniProtKB-SubCell"/>
</dbReference>
<dbReference type="PANTHER" id="PTHR30034">
    <property type="entry name" value="FLAGELLAR MOTOR SWITCH PROTEIN FLIM"/>
    <property type="match status" value="1"/>
</dbReference>
<keyword evidence="10" id="KW-0975">Bacterial flagellum</keyword>
<dbReference type="SUPFAM" id="SSF103039">
    <property type="entry name" value="CheC-like"/>
    <property type="match status" value="1"/>
</dbReference>